<gene>
    <name evidence="1" type="ORF">ATO11_01950</name>
</gene>
<evidence type="ECO:0000313" key="2">
    <source>
        <dbReference type="Proteomes" id="UP000036938"/>
    </source>
</evidence>
<dbReference type="STRING" id="1317121.ATO11_01950"/>
<proteinExistence type="predicted"/>
<dbReference type="PATRIC" id="fig|1317121.7.peg.392"/>
<reference evidence="1 2" key="1">
    <citation type="journal article" date="2015" name="Int. J. Syst. Evol. Microbiol.">
        <title>Aestuariivita atlantica sp. nov., isolated from deep sea sediment of the Atlantic Ocean.</title>
        <authorList>
            <person name="Li G."/>
            <person name="Lai Q."/>
            <person name="Du Y."/>
            <person name="Liu X."/>
            <person name="Sun F."/>
            <person name="Shao Z."/>
        </authorList>
    </citation>
    <scope>NUCLEOTIDE SEQUENCE [LARGE SCALE GENOMIC DNA]</scope>
    <source>
        <strain evidence="1 2">22II-S11-z3</strain>
    </source>
</reference>
<dbReference type="Proteomes" id="UP000036938">
    <property type="component" value="Unassembled WGS sequence"/>
</dbReference>
<dbReference type="EMBL" id="AQQZ01000001">
    <property type="protein sequence ID" value="KNG95677.1"/>
    <property type="molecule type" value="Genomic_DNA"/>
</dbReference>
<dbReference type="InterPro" id="IPR036278">
    <property type="entry name" value="Sialidase_sf"/>
</dbReference>
<dbReference type="CDD" id="cd15482">
    <property type="entry name" value="Sialidase_non-viral"/>
    <property type="match status" value="1"/>
</dbReference>
<evidence type="ECO:0008006" key="3">
    <source>
        <dbReference type="Google" id="ProtNLM"/>
    </source>
</evidence>
<keyword evidence="2" id="KW-1185">Reference proteome</keyword>
<comment type="caution">
    <text evidence="1">The sequence shown here is derived from an EMBL/GenBank/DDBJ whole genome shotgun (WGS) entry which is preliminary data.</text>
</comment>
<dbReference type="SUPFAM" id="SSF50939">
    <property type="entry name" value="Sialidases"/>
    <property type="match status" value="1"/>
</dbReference>
<dbReference type="Gene3D" id="2.120.10.10">
    <property type="match status" value="1"/>
</dbReference>
<evidence type="ECO:0000313" key="1">
    <source>
        <dbReference type="EMBL" id="KNG95677.1"/>
    </source>
</evidence>
<dbReference type="AlphaFoldDB" id="A0A0L1JVF0"/>
<accession>A0A0L1JVF0</accession>
<organism evidence="1 2">
    <name type="scientific">Pseudaestuariivita atlantica</name>
    <dbReference type="NCBI Taxonomy" id="1317121"/>
    <lineage>
        <taxon>Bacteria</taxon>
        <taxon>Pseudomonadati</taxon>
        <taxon>Pseudomonadota</taxon>
        <taxon>Alphaproteobacteria</taxon>
        <taxon>Rhodobacterales</taxon>
        <taxon>Paracoccaceae</taxon>
        <taxon>Pseudaestuariivita</taxon>
    </lineage>
</organism>
<protein>
    <recommendedName>
        <fullName evidence="3">Sialidase domain-containing protein</fullName>
    </recommendedName>
</protein>
<name>A0A0L1JVF0_9RHOB</name>
<sequence>MADRPVFETLRKVETPVQGQAQEPFLAASGDMLAMSWLSLDRSGASVRFARMDRAGWSQPVEVARGRDLFLNWADFPSVTFFGETGVALHWLRKSEPRGFAYDIEMSVSDDLGATWSDAFIPHTDRSASQHGFATMSGAPDGTLDLLWLDGRSYDKVGFRDTPDAMQLRAVSVDGSGQLGEDRAVDLQTCSCCQTSSARLGDGSLVVAYRDRTDAEIRDISVVRLADGNWAEPVTVHRDGWEIAGCPVNGPAIVAGGSQVAVAWFTGADDVAKVNVAFSGDGGQSFAAPMRIDVSEPLGRVDALMLEDGSVLVSWLEWEGDDEVLRLCRVVADKGCVASQLLVRNGLSASLNFPRMARMGGDVFLAWTHPLDERRSTVVLVQGTPAALD</sequence>